<evidence type="ECO:0000313" key="3">
    <source>
        <dbReference type="Proteomes" id="UP000886523"/>
    </source>
</evidence>
<feature type="compositionally biased region" description="Low complexity" evidence="1">
    <location>
        <begin position="43"/>
        <end position="55"/>
    </location>
</feature>
<evidence type="ECO:0000313" key="2">
    <source>
        <dbReference type="EMBL" id="KAF9514607.1"/>
    </source>
</evidence>
<dbReference type="OrthoDB" id="3264780at2759"/>
<feature type="compositionally biased region" description="Polar residues" evidence="1">
    <location>
        <begin position="457"/>
        <end position="473"/>
    </location>
</feature>
<feature type="region of interest" description="Disordered" evidence="1">
    <location>
        <begin position="139"/>
        <end position="160"/>
    </location>
</feature>
<organism evidence="2 3">
    <name type="scientific">Hydnum rufescens UP504</name>
    <dbReference type="NCBI Taxonomy" id="1448309"/>
    <lineage>
        <taxon>Eukaryota</taxon>
        <taxon>Fungi</taxon>
        <taxon>Dikarya</taxon>
        <taxon>Basidiomycota</taxon>
        <taxon>Agaricomycotina</taxon>
        <taxon>Agaricomycetes</taxon>
        <taxon>Cantharellales</taxon>
        <taxon>Hydnaceae</taxon>
        <taxon>Hydnum</taxon>
    </lineage>
</organism>
<dbReference type="AlphaFoldDB" id="A0A9P6AZK4"/>
<feature type="compositionally biased region" description="Basic residues" evidence="1">
    <location>
        <begin position="92"/>
        <end position="104"/>
    </location>
</feature>
<dbReference type="Proteomes" id="UP000886523">
    <property type="component" value="Unassembled WGS sequence"/>
</dbReference>
<evidence type="ECO:0000256" key="1">
    <source>
        <dbReference type="SAM" id="MobiDB-lite"/>
    </source>
</evidence>
<keyword evidence="3" id="KW-1185">Reference proteome</keyword>
<gene>
    <name evidence="2" type="ORF">BS47DRAFT_865009</name>
</gene>
<feature type="compositionally biased region" description="Low complexity" evidence="1">
    <location>
        <begin position="444"/>
        <end position="456"/>
    </location>
</feature>
<feature type="compositionally biased region" description="Low complexity" evidence="1">
    <location>
        <begin position="481"/>
        <end position="493"/>
    </location>
</feature>
<accession>A0A9P6AZK4</accession>
<feature type="region of interest" description="Disordered" evidence="1">
    <location>
        <begin position="444"/>
        <end position="510"/>
    </location>
</feature>
<protein>
    <submittedName>
        <fullName evidence="2">Uncharacterized protein</fullName>
    </submittedName>
</protein>
<sequence length="548" mass="59699">MAASTVPRKRWVVLGSLRCHQSSLLSCAVLKILLHERRHRSPETPTVPAATTSATMIKRSRPHVPHVSSSAGRTSWKPWEHPQPKATSPVRPYKKRKQDHQHRSHPGESMSFEDHLISLLSHDAELLSCVRSHIYLLANPSPSSSTNDPERTSKHALARRRRVPANAEEWDIPFPFPPGCAPIGYMEKWYAGRTKSLSDEMSSLIRRATIVAEGTRLKNIEIDPLAGWDEGPASDRARAVGVAPMILQWLERAQEVQANGMGVDLSNLPSTPGTLPGWPIFNPTLMPFTLEQLTTILEHSIAFARGKSPPVATNDSHTPFTAQVNVELPQFDFSLLDDLFSTTENMRTSPETQSSSTRFNFFLPTPSASSGSLSPRTSELELPTPDNQSVIPYFALDPALAPPSPHFPPSTSMGTPDQAALDPNLPIDFTAFDRFFAMFDSSAPSPASSSMSLPQSRVSSHPSSISAGTQGSRRITGAGAGKDTAATGRTADGSGRGNAKSQSDVRARAQAVRDKLQQEYDAVEKQLWACTVEEGVLINLAKALSKNS</sequence>
<feature type="region of interest" description="Disordered" evidence="1">
    <location>
        <begin position="41"/>
        <end position="109"/>
    </location>
</feature>
<reference evidence="2" key="1">
    <citation type="journal article" date="2020" name="Nat. Commun.">
        <title>Large-scale genome sequencing of mycorrhizal fungi provides insights into the early evolution of symbiotic traits.</title>
        <authorList>
            <person name="Miyauchi S."/>
            <person name="Kiss E."/>
            <person name="Kuo A."/>
            <person name="Drula E."/>
            <person name="Kohler A."/>
            <person name="Sanchez-Garcia M."/>
            <person name="Morin E."/>
            <person name="Andreopoulos B."/>
            <person name="Barry K.W."/>
            <person name="Bonito G."/>
            <person name="Buee M."/>
            <person name="Carver A."/>
            <person name="Chen C."/>
            <person name="Cichocki N."/>
            <person name="Clum A."/>
            <person name="Culley D."/>
            <person name="Crous P.W."/>
            <person name="Fauchery L."/>
            <person name="Girlanda M."/>
            <person name="Hayes R.D."/>
            <person name="Keri Z."/>
            <person name="LaButti K."/>
            <person name="Lipzen A."/>
            <person name="Lombard V."/>
            <person name="Magnuson J."/>
            <person name="Maillard F."/>
            <person name="Murat C."/>
            <person name="Nolan M."/>
            <person name="Ohm R.A."/>
            <person name="Pangilinan J."/>
            <person name="Pereira M.F."/>
            <person name="Perotto S."/>
            <person name="Peter M."/>
            <person name="Pfister S."/>
            <person name="Riley R."/>
            <person name="Sitrit Y."/>
            <person name="Stielow J.B."/>
            <person name="Szollosi G."/>
            <person name="Zifcakova L."/>
            <person name="Stursova M."/>
            <person name="Spatafora J.W."/>
            <person name="Tedersoo L."/>
            <person name="Vaario L.M."/>
            <person name="Yamada A."/>
            <person name="Yan M."/>
            <person name="Wang P."/>
            <person name="Xu J."/>
            <person name="Bruns T."/>
            <person name="Baldrian P."/>
            <person name="Vilgalys R."/>
            <person name="Dunand C."/>
            <person name="Henrissat B."/>
            <person name="Grigoriev I.V."/>
            <person name="Hibbett D."/>
            <person name="Nagy L.G."/>
            <person name="Martin F.M."/>
        </authorList>
    </citation>
    <scope>NUCLEOTIDE SEQUENCE</scope>
    <source>
        <strain evidence="2">UP504</strain>
    </source>
</reference>
<proteinExistence type="predicted"/>
<name>A0A9P6AZK4_9AGAM</name>
<comment type="caution">
    <text evidence="2">The sequence shown here is derived from an EMBL/GenBank/DDBJ whole genome shotgun (WGS) entry which is preliminary data.</text>
</comment>
<dbReference type="EMBL" id="MU128959">
    <property type="protein sequence ID" value="KAF9514607.1"/>
    <property type="molecule type" value="Genomic_DNA"/>
</dbReference>